<dbReference type="EMBL" id="CP017708">
    <property type="protein sequence ID" value="AOY83773.1"/>
    <property type="molecule type" value="Genomic_DNA"/>
</dbReference>
<dbReference type="Gene3D" id="3.40.50.720">
    <property type="entry name" value="NAD(P)-binding Rossmann-like Domain"/>
    <property type="match status" value="1"/>
</dbReference>
<feature type="domain" description="NAD-dependent epimerase/dehydratase" evidence="2">
    <location>
        <begin position="11"/>
        <end position="252"/>
    </location>
</feature>
<dbReference type="Pfam" id="PF01370">
    <property type="entry name" value="Epimerase"/>
    <property type="match status" value="1"/>
</dbReference>
<evidence type="ECO:0000259" key="2">
    <source>
        <dbReference type="Pfam" id="PF01370"/>
    </source>
</evidence>
<organism evidence="3 4">
    <name type="scientific">Moorena producens (strain JHB)</name>
    <dbReference type="NCBI Taxonomy" id="1454205"/>
    <lineage>
        <taxon>Bacteria</taxon>
        <taxon>Bacillati</taxon>
        <taxon>Cyanobacteriota</taxon>
        <taxon>Cyanophyceae</taxon>
        <taxon>Coleofasciculales</taxon>
        <taxon>Coleofasciculaceae</taxon>
        <taxon>Moorena</taxon>
    </lineage>
</organism>
<gene>
    <name evidence="3" type="ORF">BJP36_31475</name>
</gene>
<name>A0A1D9G859_MOOP1</name>
<dbReference type="AlphaFoldDB" id="A0A1D9G859"/>
<dbReference type="InterPro" id="IPR036291">
    <property type="entry name" value="NAD(P)-bd_dom_sf"/>
</dbReference>
<protein>
    <submittedName>
        <fullName evidence="3">NAD(P)-dependent oxidoreductase</fullName>
    </submittedName>
</protein>
<dbReference type="SUPFAM" id="SSF51735">
    <property type="entry name" value="NAD(P)-binding Rossmann-fold domains"/>
    <property type="match status" value="1"/>
</dbReference>
<reference evidence="4" key="1">
    <citation type="submission" date="2016-10" db="EMBL/GenBank/DDBJ databases">
        <title>Comparative genomics uncovers the prolific and rare metabolic potential of the cyanobacterial genus Moorea.</title>
        <authorList>
            <person name="Leao T."/>
            <person name="Castelao G."/>
            <person name="Korobeynikov A."/>
            <person name="Monroe E.A."/>
            <person name="Podell S."/>
            <person name="Glukhov E."/>
            <person name="Allen E."/>
            <person name="Gerwick W.H."/>
            <person name="Gerwick L."/>
        </authorList>
    </citation>
    <scope>NUCLEOTIDE SEQUENCE [LARGE SCALE GENOMIC DNA]</scope>
    <source>
        <strain evidence="4">JHB</strain>
    </source>
</reference>
<evidence type="ECO:0000313" key="4">
    <source>
        <dbReference type="Proteomes" id="UP000176944"/>
    </source>
</evidence>
<dbReference type="Gene3D" id="3.90.25.10">
    <property type="entry name" value="UDP-galactose 4-epimerase, domain 1"/>
    <property type="match status" value="1"/>
</dbReference>
<evidence type="ECO:0000256" key="1">
    <source>
        <dbReference type="ARBA" id="ARBA00007637"/>
    </source>
</evidence>
<accession>A0A1D9G859</accession>
<evidence type="ECO:0000313" key="3">
    <source>
        <dbReference type="EMBL" id="AOY83773.1"/>
    </source>
</evidence>
<dbReference type="PANTHER" id="PTHR43000">
    <property type="entry name" value="DTDP-D-GLUCOSE 4,6-DEHYDRATASE-RELATED"/>
    <property type="match status" value="1"/>
</dbReference>
<dbReference type="InterPro" id="IPR001509">
    <property type="entry name" value="Epimerase_deHydtase"/>
</dbReference>
<sequence length="325" mass="36647">MLKDILSNKVWLVTGASGYVGGELCKKIKTEYPSIYLIATDVNTPSHNFYDDFIIGSLENFENTVVHKILTGNIDLVIHLAGVAVEGWCFKNPLETCEYNIRAVYILLEAIRKSIYPCHLILSTTDKVYGRDATQINPYFEDEPLLAKSIYETSKVCADLLAQSFYLTYKVPLTILRFANLYGGLDRNSSRLVPRTIQRLQNGLPPELRLTNNGQEYTRDFIHILDALDGIIMVAKASLESNSNIIGEIFNISSGKEYRIKDIIDIIISIFQPGVKYVEVKGGVNYSEIVNQCASNNKMKQVLGWEPKISLKDGLIMIRDEYGKE</sequence>
<proteinExistence type="inferred from homology"/>
<dbReference type="Proteomes" id="UP000176944">
    <property type="component" value="Chromosome"/>
</dbReference>
<comment type="similarity">
    <text evidence="1">Belongs to the NAD(P)-dependent epimerase/dehydratase family.</text>
</comment>